<dbReference type="RefSeq" id="WP_088520283.1">
    <property type="nucleotide sequence ID" value="NZ_FYDG01000003.1"/>
</dbReference>
<feature type="signal peptide" evidence="1">
    <location>
        <begin position="1"/>
        <end position="25"/>
    </location>
</feature>
<dbReference type="OrthoDB" id="7848989at2"/>
<evidence type="ECO:0000256" key="1">
    <source>
        <dbReference type="SAM" id="SignalP"/>
    </source>
</evidence>
<proteinExistence type="predicted"/>
<organism evidence="2 3">
    <name type="scientific">Rhodoblastus acidophilus</name>
    <name type="common">Rhodopseudomonas acidophila</name>
    <dbReference type="NCBI Taxonomy" id="1074"/>
    <lineage>
        <taxon>Bacteria</taxon>
        <taxon>Pseudomonadati</taxon>
        <taxon>Pseudomonadota</taxon>
        <taxon>Alphaproteobacteria</taxon>
        <taxon>Hyphomicrobiales</taxon>
        <taxon>Rhodoblastaceae</taxon>
        <taxon>Rhodoblastus</taxon>
    </lineage>
</organism>
<sequence>MGLKEAFAAAACWLALPAALAPALAAPVGETVADEQGVLNPEELTVQYWAARAEDGRFDPGMCMYGYPIAKMGWHEPARKIFERCAQHGNPYAMPWAAWTEENGYDRPPDPAAAAEWDRKLAETGSALGQLNYGLDVLRGHGVPRDPALGKALVDRAAAAGEPTARDLAAHDYDPASVTPTADLAHYRQPQF</sequence>
<dbReference type="InterPro" id="IPR011990">
    <property type="entry name" value="TPR-like_helical_dom_sf"/>
</dbReference>
<dbReference type="EMBL" id="FYDG01000003">
    <property type="protein sequence ID" value="SNB69108.1"/>
    <property type="molecule type" value="Genomic_DNA"/>
</dbReference>
<gene>
    <name evidence="2" type="ORF">SAMN06265338_103164</name>
</gene>
<keyword evidence="3" id="KW-1185">Reference proteome</keyword>
<evidence type="ECO:0000313" key="2">
    <source>
        <dbReference type="EMBL" id="SNB69108.1"/>
    </source>
</evidence>
<protein>
    <recommendedName>
        <fullName evidence="4">Sel1 repeat family protein</fullName>
    </recommendedName>
</protein>
<dbReference type="AlphaFoldDB" id="A0A212RA73"/>
<dbReference type="Proteomes" id="UP000198418">
    <property type="component" value="Unassembled WGS sequence"/>
</dbReference>
<accession>A0A212RA73</accession>
<dbReference type="SUPFAM" id="SSF81901">
    <property type="entry name" value="HCP-like"/>
    <property type="match status" value="1"/>
</dbReference>
<keyword evidence="1" id="KW-0732">Signal</keyword>
<dbReference type="Gene3D" id="1.25.40.10">
    <property type="entry name" value="Tetratricopeptide repeat domain"/>
    <property type="match status" value="1"/>
</dbReference>
<feature type="chain" id="PRO_5013210941" description="Sel1 repeat family protein" evidence="1">
    <location>
        <begin position="26"/>
        <end position="192"/>
    </location>
</feature>
<reference evidence="3" key="1">
    <citation type="submission" date="2017-06" db="EMBL/GenBank/DDBJ databases">
        <authorList>
            <person name="Varghese N."/>
            <person name="Submissions S."/>
        </authorList>
    </citation>
    <scope>NUCLEOTIDE SEQUENCE [LARGE SCALE GENOMIC DNA]</scope>
    <source>
        <strain evidence="3">DSM 137</strain>
    </source>
</reference>
<evidence type="ECO:0000313" key="3">
    <source>
        <dbReference type="Proteomes" id="UP000198418"/>
    </source>
</evidence>
<evidence type="ECO:0008006" key="4">
    <source>
        <dbReference type="Google" id="ProtNLM"/>
    </source>
</evidence>
<name>A0A212RA73_RHOAC</name>